<keyword evidence="6 16" id="KW-0547">Nucleotide-binding</keyword>
<keyword evidence="10 16" id="KW-0238">DNA-binding</keyword>
<evidence type="ECO:0000256" key="4">
    <source>
        <dbReference type="ARBA" id="ARBA00022491"/>
    </source>
</evidence>
<comment type="subcellular location">
    <subcellularLocation>
        <location evidence="1 16">Cytoplasm</location>
    </subcellularLocation>
</comment>
<evidence type="ECO:0000259" key="18">
    <source>
        <dbReference type="PROSITE" id="PS50110"/>
    </source>
</evidence>
<keyword evidence="13 16" id="KW-0535">Nitrogen fixation</keyword>
<protein>
    <recommendedName>
        <fullName evidence="2 16">DNA-binding transcriptional regulator NtrC</fullName>
    </recommendedName>
    <alternativeName>
        <fullName evidence="16">Nitrogen regulation protein NR(I)</fullName>
    </alternativeName>
</protein>
<dbReference type="GO" id="GO:0043565">
    <property type="term" value="F:sequence-specific DNA binding"/>
    <property type="evidence" value="ECO:0007669"/>
    <property type="project" value="InterPro"/>
</dbReference>
<reference evidence="19" key="1">
    <citation type="submission" date="2020-07" db="EMBL/GenBank/DDBJ databases">
        <authorList>
            <person name="Camacho E."/>
        </authorList>
    </citation>
    <scope>NUCLEOTIDE SEQUENCE</scope>
    <source>
        <strain evidence="19">MPO218</strain>
    </source>
</reference>
<reference evidence="19" key="2">
    <citation type="submission" date="2021-04" db="EMBL/GenBank/DDBJ databases">
        <title>Isolation and genomic analysis of the ibuprofen-degrading bacterium Sphingomonas strain MPO218.</title>
        <authorList>
            <person name="Aulestia M."/>
            <person name="Flores A."/>
            <person name="Mangas E.L."/>
            <person name="Perez-Pulido A.J."/>
            <person name="Santero E."/>
            <person name="Camacho E.M."/>
        </authorList>
    </citation>
    <scope>NUCLEOTIDE SEQUENCE</scope>
    <source>
        <strain evidence="19">MPO218</strain>
    </source>
</reference>
<dbReference type="InterPro" id="IPR009057">
    <property type="entry name" value="Homeodomain-like_sf"/>
</dbReference>
<keyword evidence="3 16" id="KW-0963">Cytoplasm</keyword>
<evidence type="ECO:0000256" key="12">
    <source>
        <dbReference type="ARBA" id="ARBA00023163"/>
    </source>
</evidence>
<proteinExistence type="predicted"/>
<dbReference type="PROSITE" id="PS50110">
    <property type="entry name" value="RESPONSE_REGULATORY"/>
    <property type="match status" value="1"/>
</dbReference>
<dbReference type="Gene3D" id="1.10.10.60">
    <property type="entry name" value="Homeodomain-like"/>
    <property type="match status" value="1"/>
</dbReference>
<keyword evidence="11 16" id="KW-0010">Activator</keyword>
<accession>A0A975D3Y9</accession>
<evidence type="ECO:0000313" key="20">
    <source>
        <dbReference type="Proteomes" id="UP000664914"/>
    </source>
</evidence>
<dbReference type="SMART" id="SM00448">
    <property type="entry name" value="REC"/>
    <property type="match status" value="1"/>
</dbReference>
<evidence type="ECO:0000256" key="7">
    <source>
        <dbReference type="ARBA" id="ARBA00022840"/>
    </source>
</evidence>
<dbReference type="EMBL" id="CP059319">
    <property type="protein sequence ID" value="QTH22567.1"/>
    <property type="molecule type" value="Genomic_DNA"/>
</dbReference>
<keyword evidence="9 16" id="KW-0805">Transcription regulation</keyword>
<dbReference type="SUPFAM" id="SSF46689">
    <property type="entry name" value="Homeodomain-like"/>
    <property type="match status" value="1"/>
</dbReference>
<dbReference type="Gene3D" id="1.10.8.60">
    <property type="match status" value="1"/>
</dbReference>
<dbReference type="SUPFAM" id="SSF52172">
    <property type="entry name" value="CheY-like"/>
    <property type="match status" value="1"/>
</dbReference>
<dbReference type="Pfam" id="PF25601">
    <property type="entry name" value="AAA_lid_14"/>
    <property type="match status" value="1"/>
</dbReference>
<dbReference type="SMART" id="SM00382">
    <property type="entry name" value="AAA"/>
    <property type="match status" value="1"/>
</dbReference>
<evidence type="ECO:0000256" key="9">
    <source>
        <dbReference type="ARBA" id="ARBA00023015"/>
    </source>
</evidence>
<dbReference type="InterPro" id="IPR003593">
    <property type="entry name" value="AAA+_ATPase"/>
</dbReference>
<dbReference type="AlphaFoldDB" id="A0A975D3Y9"/>
<feature type="domain" description="Sigma-54 factor interaction" evidence="17">
    <location>
        <begin position="142"/>
        <end position="370"/>
    </location>
</feature>
<evidence type="ECO:0000256" key="6">
    <source>
        <dbReference type="ARBA" id="ARBA00022741"/>
    </source>
</evidence>
<dbReference type="PROSITE" id="PS00676">
    <property type="entry name" value="SIGMA54_INTERACT_2"/>
    <property type="match status" value="1"/>
</dbReference>
<keyword evidence="5 15" id="KW-0597">Phosphoprotein</keyword>
<dbReference type="InterPro" id="IPR002197">
    <property type="entry name" value="HTH_Fis"/>
</dbReference>
<comment type="function">
    <text evidence="14 16">Member of the two-component regulatory system NtrB/NtrC, which controls expression of the nitrogen-regulated (ntr) genes in response to nitrogen limitation. Phosphorylated NtrC binds directly to DNA and stimulates the formation of open promoter-sigma54-RNA polymerase complexes.</text>
</comment>
<dbReference type="InterPro" id="IPR058031">
    <property type="entry name" value="AAA_lid_NorR"/>
</dbReference>
<organism evidence="19 20">
    <name type="scientific">Rhizorhabdus wittichii</name>
    <dbReference type="NCBI Taxonomy" id="160791"/>
    <lineage>
        <taxon>Bacteria</taxon>
        <taxon>Pseudomonadati</taxon>
        <taxon>Pseudomonadota</taxon>
        <taxon>Alphaproteobacteria</taxon>
        <taxon>Sphingomonadales</taxon>
        <taxon>Sphingomonadaceae</taxon>
        <taxon>Rhizorhabdus</taxon>
    </lineage>
</organism>
<evidence type="ECO:0000256" key="3">
    <source>
        <dbReference type="ARBA" id="ARBA00022490"/>
    </source>
</evidence>
<feature type="modified residue" description="4-aspartylphosphate" evidence="15">
    <location>
        <position position="56"/>
    </location>
</feature>
<evidence type="ECO:0000256" key="16">
    <source>
        <dbReference type="RuleBase" id="RU365013"/>
    </source>
</evidence>
<dbReference type="PROSITE" id="PS00688">
    <property type="entry name" value="SIGMA54_INTERACT_3"/>
    <property type="match status" value="1"/>
</dbReference>
<evidence type="ECO:0000259" key="17">
    <source>
        <dbReference type="PROSITE" id="PS50045"/>
    </source>
</evidence>
<dbReference type="InterPro" id="IPR001789">
    <property type="entry name" value="Sig_transdc_resp-reg_receiver"/>
</dbReference>
<dbReference type="GO" id="GO:0006355">
    <property type="term" value="P:regulation of DNA-templated transcription"/>
    <property type="evidence" value="ECO:0007669"/>
    <property type="project" value="InterPro"/>
</dbReference>
<dbReference type="GO" id="GO:0000156">
    <property type="term" value="F:phosphorelay response regulator activity"/>
    <property type="evidence" value="ECO:0007669"/>
    <property type="project" value="UniProtKB-UniRule"/>
</dbReference>
<feature type="domain" description="Response regulatory" evidence="18">
    <location>
        <begin position="7"/>
        <end position="121"/>
    </location>
</feature>
<name>A0A975D3Y9_9SPHN</name>
<dbReference type="Gene3D" id="3.40.50.300">
    <property type="entry name" value="P-loop containing nucleotide triphosphate hydrolases"/>
    <property type="match status" value="1"/>
</dbReference>
<dbReference type="Gene3D" id="3.40.50.2300">
    <property type="match status" value="1"/>
</dbReference>
<dbReference type="InterPro" id="IPR010114">
    <property type="entry name" value="Transcript_reg_NtrC"/>
</dbReference>
<dbReference type="InterPro" id="IPR025943">
    <property type="entry name" value="Sigma_54_int_dom_ATP-bd_2"/>
</dbReference>
<keyword evidence="4 16" id="KW-0678">Repressor</keyword>
<keyword evidence="7 16" id="KW-0067">ATP-binding</keyword>
<dbReference type="InterPro" id="IPR025662">
    <property type="entry name" value="Sigma_54_int_dom_ATP-bd_1"/>
</dbReference>
<dbReference type="Pfam" id="PF00072">
    <property type="entry name" value="Response_reg"/>
    <property type="match status" value="1"/>
</dbReference>
<evidence type="ECO:0000256" key="5">
    <source>
        <dbReference type="ARBA" id="ARBA00022553"/>
    </source>
</evidence>
<dbReference type="PANTHER" id="PTHR32071">
    <property type="entry name" value="TRANSCRIPTIONAL REGULATORY PROTEIN"/>
    <property type="match status" value="1"/>
</dbReference>
<dbReference type="PRINTS" id="PR01590">
    <property type="entry name" value="HTHFIS"/>
</dbReference>
<dbReference type="SUPFAM" id="SSF52540">
    <property type="entry name" value="P-loop containing nucleoside triphosphate hydrolases"/>
    <property type="match status" value="1"/>
</dbReference>
<dbReference type="InterPro" id="IPR002078">
    <property type="entry name" value="Sigma_54_int"/>
</dbReference>
<dbReference type="Pfam" id="PF02954">
    <property type="entry name" value="HTH_8"/>
    <property type="match status" value="1"/>
</dbReference>
<dbReference type="RefSeq" id="WP_030090539.1">
    <property type="nucleotide sequence ID" value="NZ_CP059319.1"/>
</dbReference>
<evidence type="ECO:0000256" key="13">
    <source>
        <dbReference type="ARBA" id="ARBA00023231"/>
    </source>
</evidence>
<dbReference type="Proteomes" id="UP000664914">
    <property type="component" value="Chromosome"/>
</dbReference>
<dbReference type="PROSITE" id="PS50045">
    <property type="entry name" value="SIGMA54_INTERACT_4"/>
    <property type="match status" value="1"/>
</dbReference>
<dbReference type="GO" id="GO:0005737">
    <property type="term" value="C:cytoplasm"/>
    <property type="evidence" value="ECO:0007669"/>
    <property type="project" value="UniProtKB-SubCell"/>
</dbReference>
<evidence type="ECO:0000256" key="14">
    <source>
        <dbReference type="ARBA" id="ARBA00043886"/>
    </source>
</evidence>
<dbReference type="CDD" id="cd00009">
    <property type="entry name" value="AAA"/>
    <property type="match status" value="1"/>
</dbReference>
<dbReference type="InterPro" id="IPR027417">
    <property type="entry name" value="P-loop_NTPase"/>
</dbReference>
<evidence type="ECO:0000256" key="11">
    <source>
        <dbReference type="ARBA" id="ARBA00023159"/>
    </source>
</evidence>
<dbReference type="NCBIfam" id="TIGR01818">
    <property type="entry name" value="ntrC"/>
    <property type="match status" value="1"/>
</dbReference>
<sequence length="485" mass="52231">MTGTGGRVLVVDDDGAIRTVVREALRRAGHIVETAASVAEQRRLFASFDPQVLVTDVILPDGNGLDIIPEMLRTNPGLPVIVLSAQNTFTTALRATEQGAFDYLPKPFDLGELTRAVSDALAARAGGGAAAFDGEAAEDLPLIGRSPPMQEVYRTIARVVANDLTVLVLGESGTGKELVARAIHDFGPRAAAPFVAINMAAIPRELIESELFGHERGAFTGAQARSAGRFEQAQGGTLFLDEIGDMPMEAQTRLLRVLQAGEFTTVGGTRSIRADVRIIAATHKDLPRLIADGGFREDLYYRLNVVPIRLPALRQRGDDIGELARFFLDRAAADGLPRKALDAGAVARLIQHGWPGNVRELENLMRRLAVLSREDVITAALVEQQLHQRPTADVPPPVPAGSGGLADAVEQHLARYFTTFGRELPPDGLYDRVLAEVERPLLELSMAAAKGNQLRAARLLGINRNTLRKKLTDLGIDAGASRRAD</sequence>
<dbReference type="InterPro" id="IPR011006">
    <property type="entry name" value="CheY-like_superfamily"/>
</dbReference>
<keyword evidence="8 16" id="KW-0902">Two-component regulatory system</keyword>
<evidence type="ECO:0000256" key="10">
    <source>
        <dbReference type="ARBA" id="ARBA00023125"/>
    </source>
</evidence>
<evidence type="ECO:0000256" key="8">
    <source>
        <dbReference type="ARBA" id="ARBA00023012"/>
    </source>
</evidence>
<dbReference type="GO" id="GO:0005524">
    <property type="term" value="F:ATP binding"/>
    <property type="evidence" value="ECO:0007669"/>
    <property type="project" value="UniProtKB-KW"/>
</dbReference>
<evidence type="ECO:0000256" key="15">
    <source>
        <dbReference type="PROSITE-ProRule" id="PRU00169"/>
    </source>
</evidence>
<dbReference type="Pfam" id="PF00158">
    <property type="entry name" value="Sigma54_activat"/>
    <property type="match status" value="1"/>
</dbReference>
<keyword evidence="12 16" id="KW-0804">Transcription</keyword>
<evidence type="ECO:0000256" key="1">
    <source>
        <dbReference type="ARBA" id="ARBA00004496"/>
    </source>
</evidence>
<dbReference type="GO" id="GO:0006808">
    <property type="term" value="P:regulation of nitrogen utilization"/>
    <property type="evidence" value="ECO:0007669"/>
    <property type="project" value="UniProtKB-UniRule"/>
</dbReference>
<dbReference type="PANTHER" id="PTHR32071:SF95">
    <property type="entry name" value="DNA-BINDING TRANSCRIPTIONAL REGULATOR NTRC"/>
    <property type="match status" value="1"/>
</dbReference>
<evidence type="ECO:0000256" key="2">
    <source>
        <dbReference type="ARBA" id="ARBA00019059"/>
    </source>
</evidence>
<evidence type="ECO:0000313" key="19">
    <source>
        <dbReference type="EMBL" id="QTH22567.1"/>
    </source>
</evidence>
<dbReference type="PROSITE" id="PS00675">
    <property type="entry name" value="SIGMA54_INTERACT_1"/>
    <property type="match status" value="1"/>
</dbReference>
<gene>
    <name evidence="16 19" type="primary">ntrC</name>
    <name evidence="19" type="ORF">HRJ34_03315</name>
</gene>
<dbReference type="InterPro" id="IPR025944">
    <property type="entry name" value="Sigma_54_int_dom_CS"/>
</dbReference>
<dbReference type="FunFam" id="3.40.50.300:FF:000006">
    <property type="entry name" value="DNA-binding transcriptional regulator NtrC"/>
    <property type="match status" value="1"/>
</dbReference>